<dbReference type="InterPro" id="IPR002818">
    <property type="entry name" value="DJ-1/PfpI"/>
</dbReference>
<dbReference type="PROSITE" id="PS01124">
    <property type="entry name" value="HTH_ARAC_FAMILY_2"/>
    <property type="match status" value="1"/>
</dbReference>
<dbReference type="Pfam" id="PF12833">
    <property type="entry name" value="HTH_18"/>
    <property type="match status" value="1"/>
</dbReference>
<dbReference type="GO" id="GO:0003700">
    <property type="term" value="F:DNA-binding transcription factor activity"/>
    <property type="evidence" value="ECO:0007669"/>
    <property type="project" value="InterPro"/>
</dbReference>
<keyword evidence="5" id="KW-1185">Reference proteome</keyword>
<dbReference type="Gene3D" id="3.40.50.880">
    <property type="match status" value="1"/>
</dbReference>
<dbReference type="Proteomes" id="UP001142400">
    <property type="component" value="Unassembled WGS sequence"/>
</dbReference>
<evidence type="ECO:0000256" key="2">
    <source>
        <dbReference type="ARBA" id="ARBA00023163"/>
    </source>
</evidence>
<dbReference type="AlphaFoldDB" id="A0A9X2RZA4"/>
<dbReference type="CDD" id="cd03137">
    <property type="entry name" value="GATase1_AraC_1"/>
    <property type="match status" value="1"/>
</dbReference>
<dbReference type="InterPro" id="IPR052158">
    <property type="entry name" value="INH-QAR"/>
</dbReference>
<dbReference type="Pfam" id="PF01965">
    <property type="entry name" value="DJ-1_PfpI"/>
    <property type="match status" value="1"/>
</dbReference>
<sequence>MATPTPLTTPSTPPHRVVVLALDGVYLFDLGIPERVFGGVHYAGVLGAYEVVSCAATGDRTVTTSTGLTLTLDHGPEALESADTVILPPYDLSRFTADLPEPVRSALAHIRPDARIVSLCTGAFTLAAAGLLDGRPATTHWALADEFRRLFPQVALDPAVLFVDDGDVLTSAGVASGVDVCLHLVRRDHGSAVANQVARQCVVPPWREGGQAQFIIQPMPKERNEGTGATRAWALERLDRSLALRELAAHARMSPRTFSRRFQEETGTSPGRWLTQQRLNQARHLLETTDLTVDRIAAEVGFATANSLRQHLHTAIGVTPQAYRTTFRGRSEKPGEERAPRQ</sequence>
<dbReference type="SUPFAM" id="SSF46689">
    <property type="entry name" value="Homeodomain-like"/>
    <property type="match status" value="2"/>
</dbReference>
<dbReference type="InterPro" id="IPR018060">
    <property type="entry name" value="HTH_AraC"/>
</dbReference>
<evidence type="ECO:0000256" key="1">
    <source>
        <dbReference type="ARBA" id="ARBA00023015"/>
    </source>
</evidence>
<organism evidence="4 5">
    <name type="scientific">Streptomyces malaysiensis subsp. samsunensis</name>
    <dbReference type="NCBI Taxonomy" id="459658"/>
    <lineage>
        <taxon>Bacteria</taxon>
        <taxon>Bacillati</taxon>
        <taxon>Actinomycetota</taxon>
        <taxon>Actinomycetes</taxon>
        <taxon>Kitasatosporales</taxon>
        <taxon>Streptomycetaceae</taxon>
        <taxon>Streptomyces</taxon>
        <taxon>Streptomyces violaceusniger group</taxon>
    </lineage>
</organism>
<dbReference type="RefSeq" id="WP_257634265.1">
    <property type="nucleotide sequence ID" value="NZ_JANIIC010000048.1"/>
</dbReference>
<dbReference type="Gene3D" id="1.10.10.60">
    <property type="entry name" value="Homeodomain-like"/>
    <property type="match status" value="1"/>
</dbReference>
<dbReference type="GO" id="GO:0043565">
    <property type="term" value="F:sequence-specific DNA binding"/>
    <property type="evidence" value="ECO:0007669"/>
    <property type="project" value="InterPro"/>
</dbReference>
<dbReference type="SUPFAM" id="SSF52317">
    <property type="entry name" value="Class I glutamine amidotransferase-like"/>
    <property type="match status" value="1"/>
</dbReference>
<dbReference type="SMART" id="SM00342">
    <property type="entry name" value="HTH_ARAC"/>
    <property type="match status" value="1"/>
</dbReference>
<proteinExistence type="predicted"/>
<dbReference type="PANTHER" id="PTHR43130:SF3">
    <property type="entry name" value="HTH-TYPE TRANSCRIPTIONAL REGULATOR RV1931C"/>
    <property type="match status" value="1"/>
</dbReference>
<dbReference type="InterPro" id="IPR029062">
    <property type="entry name" value="Class_I_gatase-like"/>
</dbReference>
<keyword evidence="1" id="KW-0805">Transcription regulation</keyword>
<gene>
    <name evidence="4" type="ORF">NQU54_33245</name>
</gene>
<comment type="caution">
    <text evidence="4">The sequence shown here is derived from an EMBL/GenBank/DDBJ whole genome shotgun (WGS) entry which is preliminary data.</text>
</comment>
<protein>
    <submittedName>
        <fullName evidence="4">Helix-turn-helix domain-containing protein</fullName>
    </submittedName>
</protein>
<evidence type="ECO:0000313" key="5">
    <source>
        <dbReference type="Proteomes" id="UP001142400"/>
    </source>
</evidence>
<reference evidence="4" key="1">
    <citation type="submission" date="2022-06" db="EMBL/GenBank/DDBJ databases">
        <title>WGS of actinobacteria.</title>
        <authorList>
            <person name="Thawai C."/>
        </authorList>
    </citation>
    <scope>NUCLEOTIDE SEQUENCE</scope>
    <source>
        <strain evidence="4">DSM 42010</strain>
    </source>
</reference>
<evidence type="ECO:0000313" key="4">
    <source>
        <dbReference type="EMBL" id="MCQ8833789.1"/>
    </source>
</evidence>
<dbReference type="EMBL" id="JANIIC010000048">
    <property type="protein sequence ID" value="MCQ8833789.1"/>
    <property type="molecule type" value="Genomic_DNA"/>
</dbReference>
<name>A0A9X2RZA4_STRMQ</name>
<dbReference type="PANTHER" id="PTHR43130">
    <property type="entry name" value="ARAC-FAMILY TRANSCRIPTIONAL REGULATOR"/>
    <property type="match status" value="1"/>
</dbReference>
<accession>A0A9X2RZA4</accession>
<evidence type="ECO:0000259" key="3">
    <source>
        <dbReference type="PROSITE" id="PS01124"/>
    </source>
</evidence>
<dbReference type="InterPro" id="IPR009057">
    <property type="entry name" value="Homeodomain-like_sf"/>
</dbReference>
<feature type="domain" description="HTH araC/xylS-type" evidence="3">
    <location>
        <begin position="228"/>
        <end position="326"/>
    </location>
</feature>
<keyword evidence="2" id="KW-0804">Transcription</keyword>